<evidence type="ECO:0000256" key="3">
    <source>
        <dbReference type="ARBA" id="ARBA00022840"/>
    </source>
</evidence>
<dbReference type="Pfam" id="PF00005">
    <property type="entry name" value="ABC_tran"/>
    <property type="match status" value="2"/>
</dbReference>
<gene>
    <name evidence="9" type="primary">yheS</name>
    <name evidence="9" type="ORF">A1019T_00255</name>
</gene>
<evidence type="ECO:0000313" key="9">
    <source>
        <dbReference type="EMBL" id="SJM36294.1"/>
    </source>
</evidence>
<reference evidence="10" key="1">
    <citation type="submission" date="2017-02" db="EMBL/GenBank/DDBJ databases">
        <authorList>
            <person name="Mornico D."/>
        </authorList>
    </citation>
    <scope>NUCLEOTIDE SEQUENCE [LARGE SCALE GENOMIC DNA]</scope>
</reference>
<evidence type="ECO:0000256" key="1">
    <source>
        <dbReference type="ARBA" id="ARBA00022737"/>
    </source>
</evidence>
<dbReference type="SMART" id="SM00382">
    <property type="entry name" value="AAA"/>
    <property type="match status" value="2"/>
</dbReference>
<evidence type="ECO:0000256" key="2">
    <source>
        <dbReference type="ARBA" id="ARBA00022741"/>
    </source>
</evidence>
<dbReference type="CDD" id="cd03221">
    <property type="entry name" value="ABCF_EF-3"/>
    <property type="match status" value="2"/>
</dbReference>
<dbReference type="PROSITE" id="PS00211">
    <property type="entry name" value="ABC_TRANSPORTER_1"/>
    <property type="match status" value="2"/>
</dbReference>
<accession>A0A1R4ECQ7</accession>
<dbReference type="GO" id="GO:0016887">
    <property type="term" value="F:ATP hydrolysis activity"/>
    <property type="evidence" value="ECO:0007669"/>
    <property type="project" value="InterPro"/>
</dbReference>
<keyword evidence="1" id="KW-0677">Repeat</keyword>
<evidence type="ECO:0000256" key="7">
    <source>
        <dbReference type="SAM" id="MobiDB-lite"/>
    </source>
</evidence>
<dbReference type="InterPro" id="IPR050611">
    <property type="entry name" value="ABCF"/>
</dbReference>
<comment type="similarity">
    <text evidence="4">Belongs to the ABC transporter superfamily. ABCF family. YheS subfamily.</text>
</comment>
<keyword evidence="10" id="KW-1185">Reference proteome</keyword>
<dbReference type="Gene3D" id="3.40.50.300">
    <property type="entry name" value="P-loop containing nucleotide triphosphate hydrolases"/>
    <property type="match status" value="2"/>
</dbReference>
<name>A0A1R4ECQ7_9GAMM</name>
<dbReference type="OrthoDB" id="9808609at2"/>
<dbReference type="GO" id="GO:0005524">
    <property type="term" value="F:ATP binding"/>
    <property type="evidence" value="ECO:0007669"/>
    <property type="project" value="UniProtKB-KW"/>
</dbReference>
<dbReference type="EMBL" id="FUGD01000040">
    <property type="protein sequence ID" value="SJM36294.1"/>
    <property type="molecule type" value="Genomic_DNA"/>
</dbReference>
<keyword evidence="3 9" id="KW-0067">ATP-binding</keyword>
<dbReference type="InterPro" id="IPR027417">
    <property type="entry name" value="P-loop_NTPase"/>
</dbReference>
<evidence type="ECO:0000256" key="6">
    <source>
        <dbReference type="SAM" id="Coils"/>
    </source>
</evidence>
<evidence type="ECO:0000256" key="5">
    <source>
        <dbReference type="ARBA" id="ARBA00069073"/>
    </source>
</evidence>
<keyword evidence="2" id="KW-0547">Nucleotide-binding</keyword>
<feature type="domain" description="ABC transporter" evidence="8">
    <location>
        <begin position="320"/>
        <end position="534"/>
    </location>
</feature>
<dbReference type="RefSeq" id="WP_077447705.1">
    <property type="nucleotide sequence ID" value="NZ_FUGD01000040.1"/>
</dbReference>
<dbReference type="Proteomes" id="UP000188169">
    <property type="component" value="Unassembled WGS sequence"/>
</dbReference>
<evidence type="ECO:0000313" key="10">
    <source>
        <dbReference type="Proteomes" id="UP000188169"/>
    </source>
</evidence>
<sequence length="664" mass="74711">MIEFNKVSVRRDGRILFSDATFQIHPGQKVGLTGNNGTGKSTLFGVILTYMGERTTDELTVDAGNISIPSGWEVAHMAQEVEGSAQPAIDYVLSGDKEWYELNQKMLAPDSLSDDEIAHLYQRFDEIDGYRTPTTAAQIMAGLGFQPNQHDLPVNDFSGGWRMRLNLAKTLMSRADLLLLDEPTNHLDLDAILWLEEWINKFDGTVLLISHDQTFLDATISYILHVENQRLTLYTGNYSQFVRTRSERLAQQQQAFEKQQETKAHLEDFVRRFRAKASKAKQAQSRIKQLERMADLSPVMADNPFTFQFYEPSHMSSPLISLKSADIGYSETPILRDASLQITPDTRIGLLGMNGAGKSTLIKALVGELEPLTGSYKVSDTLHIGYFNQHQMDSLDAEATPMIMMRRIAGKTSDAELRSFLGSFDFRGDRIDTPSKLFSGGERARLTLALIVWQKPNVLVLDEPTNHLDLQMRQALTMALQGFAGAVVLVSHDRELIANVCDELYLVHDGKLQEFEGDVSDYGKWLSEQRKSDAKEAAKESRDAKAASNQAVKKAEEERKAAEAKAKAEEPQLSKEERRKLAAEQRKLTAPIRKRIEQAEKKLDKVSAGLADLELKLADTTLYEDARKEELLKLLDEQASLQQQQAELEEEMLMAMTELEQYEA</sequence>
<dbReference type="PANTHER" id="PTHR19211">
    <property type="entry name" value="ATP-BINDING TRANSPORT PROTEIN-RELATED"/>
    <property type="match status" value="1"/>
</dbReference>
<dbReference type="InterPro" id="IPR017871">
    <property type="entry name" value="ABC_transporter-like_CS"/>
</dbReference>
<dbReference type="FunFam" id="3.40.50.300:FF:000011">
    <property type="entry name" value="Putative ABC transporter ATP-binding component"/>
    <property type="match status" value="1"/>
</dbReference>
<dbReference type="InterPro" id="IPR003439">
    <property type="entry name" value="ABC_transporter-like_ATP-bd"/>
</dbReference>
<dbReference type="AlphaFoldDB" id="A0A1R4ECQ7"/>
<dbReference type="PROSITE" id="PS50893">
    <property type="entry name" value="ABC_TRANSPORTER_2"/>
    <property type="match status" value="2"/>
</dbReference>
<dbReference type="Pfam" id="PF12848">
    <property type="entry name" value="ABC_tran_Xtn"/>
    <property type="match status" value="1"/>
</dbReference>
<dbReference type="PANTHER" id="PTHR19211:SF14">
    <property type="entry name" value="ATP-BINDING CASSETTE SUB-FAMILY F MEMBER 1"/>
    <property type="match status" value="1"/>
</dbReference>
<feature type="domain" description="ABC transporter" evidence="8">
    <location>
        <begin position="2"/>
        <end position="253"/>
    </location>
</feature>
<dbReference type="SUPFAM" id="SSF52540">
    <property type="entry name" value="P-loop containing nucleoside triphosphate hydrolases"/>
    <property type="match status" value="2"/>
</dbReference>
<dbReference type="InterPro" id="IPR003593">
    <property type="entry name" value="AAA+_ATPase"/>
</dbReference>
<evidence type="ECO:0000256" key="4">
    <source>
        <dbReference type="ARBA" id="ARBA00061571"/>
    </source>
</evidence>
<feature type="compositionally biased region" description="Basic and acidic residues" evidence="7">
    <location>
        <begin position="553"/>
        <end position="584"/>
    </location>
</feature>
<protein>
    <recommendedName>
        <fullName evidence="5">Probable ATP-binding protein YheS</fullName>
    </recommendedName>
</protein>
<keyword evidence="6" id="KW-0175">Coiled coil</keyword>
<dbReference type="FunFam" id="3.40.50.300:FF:002053">
    <property type="entry name" value="ABC transporter ATP-binding protein"/>
    <property type="match status" value="1"/>
</dbReference>
<feature type="coiled-coil region" evidence="6">
    <location>
        <begin position="596"/>
        <end position="658"/>
    </location>
</feature>
<feature type="region of interest" description="Disordered" evidence="7">
    <location>
        <begin position="533"/>
        <end position="584"/>
    </location>
</feature>
<dbReference type="STRING" id="1945520.A1019T_00255"/>
<evidence type="ECO:0000259" key="8">
    <source>
        <dbReference type="PROSITE" id="PS50893"/>
    </source>
</evidence>
<proteinExistence type="inferred from homology"/>
<organism evidence="9 10">
    <name type="scientific">Psychrobacter pasteurii</name>
    <dbReference type="NCBI Taxonomy" id="1945520"/>
    <lineage>
        <taxon>Bacteria</taxon>
        <taxon>Pseudomonadati</taxon>
        <taxon>Pseudomonadota</taxon>
        <taxon>Gammaproteobacteria</taxon>
        <taxon>Moraxellales</taxon>
        <taxon>Moraxellaceae</taxon>
        <taxon>Psychrobacter</taxon>
    </lineage>
</organism>
<dbReference type="InterPro" id="IPR032781">
    <property type="entry name" value="ABC_tran_Xtn"/>
</dbReference>
<feature type="compositionally biased region" description="Basic and acidic residues" evidence="7">
    <location>
        <begin position="533"/>
        <end position="545"/>
    </location>
</feature>